<dbReference type="WBParaSite" id="ALUE_0000239501-mRNA-1">
    <property type="protein sequence ID" value="ALUE_0000239501-mRNA-1"/>
    <property type="gene ID" value="ALUE_0000239501"/>
</dbReference>
<proteinExistence type="predicted"/>
<organism evidence="1 2">
    <name type="scientific">Ascaris lumbricoides</name>
    <name type="common">Giant roundworm</name>
    <dbReference type="NCBI Taxonomy" id="6252"/>
    <lineage>
        <taxon>Eukaryota</taxon>
        <taxon>Metazoa</taxon>
        <taxon>Ecdysozoa</taxon>
        <taxon>Nematoda</taxon>
        <taxon>Chromadorea</taxon>
        <taxon>Rhabditida</taxon>
        <taxon>Spirurina</taxon>
        <taxon>Ascaridomorpha</taxon>
        <taxon>Ascaridoidea</taxon>
        <taxon>Ascarididae</taxon>
        <taxon>Ascaris</taxon>
    </lineage>
</organism>
<reference evidence="2" key="1">
    <citation type="submission" date="2017-02" db="UniProtKB">
        <authorList>
            <consortium name="WormBaseParasite"/>
        </authorList>
    </citation>
    <scope>IDENTIFICATION</scope>
</reference>
<dbReference type="AlphaFoldDB" id="A0A0M3HLK0"/>
<sequence length="93" mass="11211">MENSHFITNQWRFLYNHQDIIYFKSESGTVEPTSGLVNKNASEQIFPSIRRMQQLWINKITHLINVECTTNFDDMRLRSRQRLKAKTFVFWLT</sequence>
<evidence type="ECO:0000313" key="1">
    <source>
        <dbReference type="Proteomes" id="UP000036681"/>
    </source>
</evidence>
<dbReference type="Proteomes" id="UP000036681">
    <property type="component" value="Unplaced"/>
</dbReference>
<keyword evidence="1" id="KW-1185">Reference proteome</keyword>
<name>A0A0M3HLK0_ASCLU</name>
<protein>
    <submittedName>
        <fullName evidence="2">Nitrite reductase</fullName>
    </submittedName>
</protein>
<accession>A0A0M3HLK0</accession>
<evidence type="ECO:0000313" key="2">
    <source>
        <dbReference type="WBParaSite" id="ALUE_0000239501-mRNA-1"/>
    </source>
</evidence>